<geneLocation type="plasmid" evidence="2"/>
<protein>
    <submittedName>
        <fullName evidence="1">Uncharacterized protein</fullName>
    </submittedName>
</protein>
<dbReference type="EMBL" id="CP005961">
    <property type="protein sequence ID" value="AHZ73458.1"/>
    <property type="molecule type" value="Genomic_DNA"/>
</dbReference>
<sequence>MITVKQPLPRSGIALQRTKNLRPVLSSGHIEEVQPEEKWNADQ</sequence>
<accession>A0A024EM31</accession>
<reference evidence="1 2" key="1">
    <citation type="journal article" date="2012" name="J. Bacteriol.">
        <title>Genome sequence of cold-adapted Pseudomonas mandelii strain JR-1.</title>
        <authorList>
            <person name="Jang S.H."/>
            <person name="Kim J."/>
            <person name="Kim J."/>
            <person name="Hong S."/>
            <person name="Lee C."/>
        </authorList>
    </citation>
    <scope>NUCLEOTIDE SEQUENCE [LARGE SCALE GENOMIC DNA]</scope>
    <source>
        <strain evidence="1 2">JR-1</strain>
        <plasmid evidence="2">Plasmid</plasmid>
    </source>
</reference>
<dbReference type="AlphaFoldDB" id="A0A024EM31"/>
<proteinExistence type="predicted"/>
<dbReference type="KEGG" id="pman:OU5_P0206"/>
<evidence type="ECO:0000313" key="1">
    <source>
        <dbReference type="EMBL" id="AHZ73458.1"/>
    </source>
</evidence>
<dbReference type="Proteomes" id="UP000026913">
    <property type="component" value="Plasmid unnamed"/>
</dbReference>
<evidence type="ECO:0000313" key="2">
    <source>
        <dbReference type="Proteomes" id="UP000026913"/>
    </source>
</evidence>
<keyword evidence="1" id="KW-0614">Plasmid</keyword>
<organism evidence="1 2">
    <name type="scientific">Pseudomonas mandelii JR-1</name>
    <dbReference type="NCBI Taxonomy" id="1147786"/>
    <lineage>
        <taxon>Bacteria</taxon>
        <taxon>Pseudomonadati</taxon>
        <taxon>Pseudomonadota</taxon>
        <taxon>Gammaproteobacteria</taxon>
        <taxon>Pseudomonadales</taxon>
        <taxon>Pseudomonadaceae</taxon>
        <taxon>Pseudomonas</taxon>
    </lineage>
</organism>
<name>A0A024EM31_9PSED</name>
<gene>
    <name evidence="1" type="ORF">OU5_P0206</name>
</gene>
<dbReference type="HOGENOM" id="CLU_3238391_0_0_6"/>